<dbReference type="Proteomes" id="UP000005317">
    <property type="component" value="Unassembled WGS sequence"/>
</dbReference>
<dbReference type="InterPro" id="IPR001173">
    <property type="entry name" value="Glyco_trans_2-like"/>
</dbReference>
<keyword evidence="2" id="KW-0328">Glycosyltransferase</keyword>
<dbReference type="AlphaFoldDB" id="A0A656HCX6"/>
<organism evidence="5 6">
    <name type="scientific">Thiothrix nivea (strain ATCC 35100 / DSM 5205 / JP2)</name>
    <dbReference type="NCBI Taxonomy" id="870187"/>
    <lineage>
        <taxon>Bacteria</taxon>
        <taxon>Pseudomonadati</taxon>
        <taxon>Pseudomonadota</taxon>
        <taxon>Gammaproteobacteria</taxon>
        <taxon>Thiotrichales</taxon>
        <taxon>Thiotrichaceae</taxon>
        <taxon>Thiothrix</taxon>
    </lineage>
</organism>
<keyword evidence="3 5" id="KW-0808">Transferase</keyword>
<reference evidence="6" key="1">
    <citation type="journal article" date="2011" name="Stand. Genomic Sci.">
        <title>Genome sequence of the filamentous, gliding Thiothrix nivea neotype strain (JP2(T)).</title>
        <authorList>
            <person name="Lapidus A."/>
            <person name="Nolan M."/>
            <person name="Lucas S."/>
            <person name="Glavina Del Rio T."/>
            <person name="Tice H."/>
            <person name="Cheng J.F."/>
            <person name="Tapia R."/>
            <person name="Han C."/>
            <person name="Goodwin L."/>
            <person name="Pitluck S."/>
            <person name="Liolios K."/>
            <person name="Pagani I."/>
            <person name="Ivanova N."/>
            <person name="Huntemann M."/>
            <person name="Mavromatis K."/>
            <person name="Mikhailova N."/>
            <person name="Pati A."/>
            <person name="Chen A."/>
            <person name="Palaniappan K."/>
            <person name="Land M."/>
            <person name="Brambilla E.M."/>
            <person name="Rohde M."/>
            <person name="Abt B."/>
            <person name="Verbarg S."/>
            <person name="Goker M."/>
            <person name="Bristow J."/>
            <person name="Eisen J.A."/>
            <person name="Markowitz V."/>
            <person name="Hugenholtz P."/>
            <person name="Kyrpides N.C."/>
            <person name="Klenk H.P."/>
            <person name="Woyke T."/>
        </authorList>
    </citation>
    <scope>NUCLEOTIDE SEQUENCE [LARGE SCALE GENOMIC DNA]</scope>
    <source>
        <strain evidence="6">ATCC 35100 / DSM 5205 / JP2</strain>
    </source>
</reference>
<evidence type="ECO:0000313" key="5">
    <source>
        <dbReference type="EMBL" id="EIJ34223.1"/>
    </source>
</evidence>
<proteinExistence type="inferred from homology"/>
<dbReference type="SUPFAM" id="SSF53448">
    <property type="entry name" value="Nucleotide-diphospho-sugar transferases"/>
    <property type="match status" value="1"/>
</dbReference>
<dbReference type="GO" id="GO:0016757">
    <property type="term" value="F:glycosyltransferase activity"/>
    <property type="evidence" value="ECO:0007669"/>
    <property type="project" value="UniProtKB-KW"/>
</dbReference>
<evidence type="ECO:0000256" key="3">
    <source>
        <dbReference type="ARBA" id="ARBA00022679"/>
    </source>
</evidence>
<evidence type="ECO:0000259" key="4">
    <source>
        <dbReference type="Pfam" id="PF00535"/>
    </source>
</evidence>
<comment type="similarity">
    <text evidence="1">Belongs to the glycosyltransferase 2 family.</text>
</comment>
<gene>
    <name evidence="5" type="ORF">Thini_1629</name>
</gene>
<dbReference type="Gene3D" id="3.90.550.10">
    <property type="entry name" value="Spore Coat Polysaccharide Biosynthesis Protein SpsA, Chain A"/>
    <property type="match status" value="1"/>
</dbReference>
<sequence length="274" mass="31479">MNFSVLMSVYAKENARYLEECLNSLAKQTLQANEVILVEDGLITTDLSEIIKQYRNELNIISVRIPKNVGLAMALNTGLKNCSYNLIARMDTDDIALPIRFEKQIDFIKKNPDVDIVGSFAIEIDEHGAHGNTRKTTVNHDQIHKNLFTCPFIHPTILFKKDKITALGGYNTKLKRRQDYELWFRCAQAGAKFANIPESLLLYRFTTQTHKRQNLKTCIEQGNIGYNGVKSLKQPLWQGIACYIPILRAILPHKIQHIIYPILKKFDPRQKEYS</sequence>
<evidence type="ECO:0000313" key="6">
    <source>
        <dbReference type="Proteomes" id="UP000005317"/>
    </source>
</evidence>
<dbReference type="EMBL" id="JH651384">
    <property type="protein sequence ID" value="EIJ34223.1"/>
    <property type="molecule type" value="Genomic_DNA"/>
</dbReference>
<keyword evidence="6" id="KW-1185">Reference proteome</keyword>
<protein>
    <submittedName>
        <fullName evidence="5">Glycosyl transferase family 2</fullName>
    </submittedName>
</protein>
<dbReference type="Pfam" id="PF00535">
    <property type="entry name" value="Glycos_transf_2"/>
    <property type="match status" value="1"/>
</dbReference>
<dbReference type="InterPro" id="IPR029044">
    <property type="entry name" value="Nucleotide-diphossugar_trans"/>
</dbReference>
<feature type="domain" description="Glycosyltransferase 2-like" evidence="4">
    <location>
        <begin position="4"/>
        <end position="134"/>
    </location>
</feature>
<dbReference type="PANTHER" id="PTHR43685:SF5">
    <property type="entry name" value="GLYCOSYLTRANSFERASE EPSE-RELATED"/>
    <property type="match status" value="1"/>
</dbReference>
<evidence type="ECO:0000256" key="2">
    <source>
        <dbReference type="ARBA" id="ARBA00022676"/>
    </source>
</evidence>
<name>A0A656HCX6_THINJ</name>
<accession>A0A656HCX6</accession>
<dbReference type="PANTHER" id="PTHR43685">
    <property type="entry name" value="GLYCOSYLTRANSFERASE"/>
    <property type="match status" value="1"/>
</dbReference>
<dbReference type="InterPro" id="IPR050834">
    <property type="entry name" value="Glycosyltransf_2"/>
</dbReference>
<evidence type="ECO:0000256" key="1">
    <source>
        <dbReference type="ARBA" id="ARBA00006739"/>
    </source>
</evidence>
<dbReference type="RefSeq" id="WP_002708164.1">
    <property type="nucleotide sequence ID" value="NZ_JH651384.1"/>
</dbReference>
<dbReference type="OrthoDB" id="9801954at2"/>